<sequence length="121" mass="13305">MEGMEPRFFADCQARIAVELISGRWPMVVLYALGDGPARPGELRKQIGGISQKVLTETLRRLEYNGLVERRRYAEAPPRVEYSLTPAGEDLLTPIHALGDWAAEHADTVLAAQESADQASA</sequence>
<evidence type="ECO:0000313" key="5">
    <source>
        <dbReference type="EMBL" id="TCO18087.1"/>
    </source>
</evidence>
<evidence type="ECO:0000256" key="1">
    <source>
        <dbReference type="ARBA" id="ARBA00023015"/>
    </source>
</evidence>
<dbReference type="PROSITE" id="PS51118">
    <property type="entry name" value="HTH_HXLR"/>
    <property type="match status" value="1"/>
</dbReference>
<gene>
    <name evidence="5" type="ORF">EV652_116115</name>
</gene>
<protein>
    <submittedName>
        <fullName evidence="5">HxlR family transcriptional regulator</fullName>
    </submittedName>
</protein>
<keyword evidence="6" id="KW-1185">Reference proteome</keyword>
<dbReference type="InterPro" id="IPR002577">
    <property type="entry name" value="HTH_HxlR"/>
</dbReference>
<dbReference type="EMBL" id="SLWN01000016">
    <property type="protein sequence ID" value="TCO18087.1"/>
    <property type="molecule type" value="Genomic_DNA"/>
</dbReference>
<evidence type="ECO:0000259" key="4">
    <source>
        <dbReference type="PROSITE" id="PS51118"/>
    </source>
</evidence>
<dbReference type="AlphaFoldDB" id="A0A4R2H264"/>
<dbReference type="PANTHER" id="PTHR33204">
    <property type="entry name" value="TRANSCRIPTIONAL REGULATOR, MARR FAMILY"/>
    <property type="match status" value="1"/>
</dbReference>
<evidence type="ECO:0000313" key="6">
    <source>
        <dbReference type="Proteomes" id="UP000294508"/>
    </source>
</evidence>
<dbReference type="OrthoDB" id="370168at2"/>
<proteinExistence type="predicted"/>
<feature type="domain" description="HTH hxlR-type" evidence="4">
    <location>
        <begin position="12"/>
        <end position="110"/>
    </location>
</feature>
<dbReference type="CDD" id="cd00090">
    <property type="entry name" value="HTH_ARSR"/>
    <property type="match status" value="1"/>
</dbReference>
<dbReference type="InterPro" id="IPR011991">
    <property type="entry name" value="ArsR-like_HTH"/>
</dbReference>
<comment type="caution">
    <text evidence="5">The sequence shown here is derived from an EMBL/GenBank/DDBJ whole genome shotgun (WGS) entry which is preliminary data.</text>
</comment>
<dbReference type="InterPro" id="IPR036388">
    <property type="entry name" value="WH-like_DNA-bd_sf"/>
</dbReference>
<dbReference type="GO" id="GO:0003677">
    <property type="term" value="F:DNA binding"/>
    <property type="evidence" value="ECO:0007669"/>
    <property type="project" value="UniProtKB-KW"/>
</dbReference>
<keyword evidence="3" id="KW-0804">Transcription</keyword>
<evidence type="ECO:0000256" key="3">
    <source>
        <dbReference type="ARBA" id="ARBA00023163"/>
    </source>
</evidence>
<reference evidence="5 6" key="1">
    <citation type="journal article" date="2015" name="Stand. Genomic Sci.">
        <title>Genomic Encyclopedia of Bacterial and Archaeal Type Strains, Phase III: the genomes of soil and plant-associated and newly described type strains.</title>
        <authorList>
            <person name="Whitman W.B."/>
            <person name="Woyke T."/>
            <person name="Klenk H.P."/>
            <person name="Zhou Y."/>
            <person name="Lilburn T.G."/>
            <person name="Beck B.J."/>
            <person name="De Vos P."/>
            <person name="Vandamme P."/>
            <person name="Eisen J.A."/>
            <person name="Garrity G."/>
            <person name="Hugenholtz P."/>
            <person name="Kyrpides N.C."/>
        </authorList>
    </citation>
    <scope>NUCLEOTIDE SEQUENCE [LARGE SCALE GENOMIC DNA]</scope>
    <source>
        <strain evidence="5 6">VKM Ac-2572</strain>
    </source>
</reference>
<dbReference type="PANTHER" id="PTHR33204:SF18">
    <property type="entry name" value="TRANSCRIPTIONAL REGULATORY PROTEIN"/>
    <property type="match status" value="1"/>
</dbReference>
<dbReference type="Proteomes" id="UP000294508">
    <property type="component" value="Unassembled WGS sequence"/>
</dbReference>
<dbReference type="InterPro" id="IPR036390">
    <property type="entry name" value="WH_DNA-bd_sf"/>
</dbReference>
<dbReference type="SUPFAM" id="SSF46785">
    <property type="entry name" value="Winged helix' DNA-binding domain"/>
    <property type="match status" value="1"/>
</dbReference>
<accession>A0A4R2H264</accession>
<evidence type="ECO:0000256" key="2">
    <source>
        <dbReference type="ARBA" id="ARBA00023125"/>
    </source>
</evidence>
<dbReference type="Pfam" id="PF01638">
    <property type="entry name" value="HxlR"/>
    <property type="match status" value="1"/>
</dbReference>
<organism evidence="5 6">
    <name type="scientific">Kribbella steppae</name>
    <dbReference type="NCBI Taxonomy" id="2512223"/>
    <lineage>
        <taxon>Bacteria</taxon>
        <taxon>Bacillati</taxon>
        <taxon>Actinomycetota</taxon>
        <taxon>Actinomycetes</taxon>
        <taxon>Propionibacteriales</taxon>
        <taxon>Kribbellaceae</taxon>
        <taxon>Kribbella</taxon>
    </lineage>
</organism>
<name>A0A4R2H264_9ACTN</name>
<dbReference type="Gene3D" id="1.10.10.10">
    <property type="entry name" value="Winged helix-like DNA-binding domain superfamily/Winged helix DNA-binding domain"/>
    <property type="match status" value="1"/>
</dbReference>
<keyword evidence="1" id="KW-0805">Transcription regulation</keyword>
<keyword evidence="2" id="KW-0238">DNA-binding</keyword>